<dbReference type="Proteomes" id="UP000006729">
    <property type="component" value="Chromosome 14"/>
</dbReference>
<accession>A0ACC0RY33</accession>
<evidence type="ECO:0000313" key="2">
    <source>
        <dbReference type="Proteomes" id="UP000006729"/>
    </source>
</evidence>
<dbReference type="EMBL" id="CM009303">
    <property type="protein sequence ID" value="KAI9382186.1"/>
    <property type="molecule type" value="Genomic_DNA"/>
</dbReference>
<comment type="caution">
    <text evidence="1">The sequence shown here is derived from an EMBL/GenBank/DDBJ whole genome shotgun (WGS) entry which is preliminary data.</text>
</comment>
<gene>
    <name evidence="1" type="ORF">POPTR_014G099600v4</name>
</gene>
<organism evidence="1 2">
    <name type="scientific">Populus trichocarpa</name>
    <name type="common">Western balsam poplar</name>
    <name type="synonym">Populus balsamifera subsp. trichocarpa</name>
    <dbReference type="NCBI Taxonomy" id="3694"/>
    <lineage>
        <taxon>Eukaryota</taxon>
        <taxon>Viridiplantae</taxon>
        <taxon>Streptophyta</taxon>
        <taxon>Embryophyta</taxon>
        <taxon>Tracheophyta</taxon>
        <taxon>Spermatophyta</taxon>
        <taxon>Magnoliopsida</taxon>
        <taxon>eudicotyledons</taxon>
        <taxon>Gunneridae</taxon>
        <taxon>Pentapetalae</taxon>
        <taxon>rosids</taxon>
        <taxon>fabids</taxon>
        <taxon>Malpighiales</taxon>
        <taxon>Salicaceae</taxon>
        <taxon>Saliceae</taxon>
        <taxon>Populus</taxon>
    </lineage>
</organism>
<name>A0ACC0RY33_POPTR</name>
<evidence type="ECO:0000313" key="1">
    <source>
        <dbReference type="EMBL" id="KAI9382186.1"/>
    </source>
</evidence>
<proteinExistence type="predicted"/>
<sequence>MGSLRLAASRILRILASLAKQNKAAHGPCCRPVFNPTLRGYLKSQHKSIRLPPGPPRLPVFGNLLQLGQQPHQDVASLCDKKEDRVHCKSPCWRGPTTGPRCLGLISNRKARELEGSAWCIFYEQCD</sequence>
<reference evidence="1 2" key="1">
    <citation type="journal article" date="2006" name="Science">
        <title>The genome of black cottonwood, Populus trichocarpa (Torr. &amp; Gray).</title>
        <authorList>
            <person name="Tuskan G.A."/>
            <person name="Difazio S."/>
            <person name="Jansson S."/>
            <person name="Bohlmann J."/>
            <person name="Grigoriev I."/>
            <person name="Hellsten U."/>
            <person name="Putnam N."/>
            <person name="Ralph S."/>
            <person name="Rombauts S."/>
            <person name="Salamov A."/>
            <person name="Schein J."/>
            <person name="Sterck L."/>
            <person name="Aerts A."/>
            <person name="Bhalerao R.R."/>
            <person name="Bhalerao R.P."/>
            <person name="Blaudez D."/>
            <person name="Boerjan W."/>
            <person name="Brun A."/>
            <person name="Brunner A."/>
            <person name="Busov V."/>
            <person name="Campbell M."/>
            <person name="Carlson J."/>
            <person name="Chalot M."/>
            <person name="Chapman J."/>
            <person name="Chen G.L."/>
            <person name="Cooper D."/>
            <person name="Coutinho P.M."/>
            <person name="Couturier J."/>
            <person name="Covert S."/>
            <person name="Cronk Q."/>
            <person name="Cunningham R."/>
            <person name="Davis J."/>
            <person name="Degroeve S."/>
            <person name="Dejardin A."/>
            <person name="Depamphilis C."/>
            <person name="Detter J."/>
            <person name="Dirks B."/>
            <person name="Dubchak I."/>
            <person name="Duplessis S."/>
            <person name="Ehlting J."/>
            <person name="Ellis B."/>
            <person name="Gendler K."/>
            <person name="Goodstein D."/>
            <person name="Gribskov M."/>
            <person name="Grimwood J."/>
            <person name="Groover A."/>
            <person name="Gunter L."/>
            <person name="Hamberger B."/>
            <person name="Heinze B."/>
            <person name="Helariutta Y."/>
            <person name="Henrissat B."/>
            <person name="Holligan D."/>
            <person name="Holt R."/>
            <person name="Huang W."/>
            <person name="Islam-Faridi N."/>
            <person name="Jones S."/>
            <person name="Jones-Rhoades M."/>
            <person name="Jorgensen R."/>
            <person name="Joshi C."/>
            <person name="Kangasjarvi J."/>
            <person name="Karlsson J."/>
            <person name="Kelleher C."/>
            <person name="Kirkpatrick R."/>
            <person name="Kirst M."/>
            <person name="Kohler A."/>
            <person name="Kalluri U."/>
            <person name="Larimer F."/>
            <person name="Leebens-Mack J."/>
            <person name="Leple J.C."/>
            <person name="Locascio P."/>
            <person name="Lou Y."/>
            <person name="Lucas S."/>
            <person name="Martin F."/>
            <person name="Montanini B."/>
            <person name="Napoli C."/>
            <person name="Nelson D.R."/>
            <person name="Nelson C."/>
            <person name="Nieminen K."/>
            <person name="Nilsson O."/>
            <person name="Pereda V."/>
            <person name="Peter G."/>
            <person name="Philippe R."/>
            <person name="Pilate G."/>
            <person name="Poliakov A."/>
            <person name="Razumovskaya J."/>
            <person name="Richardson P."/>
            <person name="Rinaldi C."/>
            <person name="Ritland K."/>
            <person name="Rouze P."/>
            <person name="Ryaboy D."/>
            <person name="Schmutz J."/>
            <person name="Schrader J."/>
            <person name="Segerman B."/>
            <person name="Shin H."/>
            <person name="Siddiqui A."/>
            <person name="Sterky F."/>
            <person name="Terry A."/>
            <person name="Tsai C.J."/>
            <person name="Uberbacher E."/>
            <person name="Unneberg P."/>
            <person name="Vahala J."/>
            <person name="Wall K."/>
            <person name="Wessler S."/>
            <person name="Yang G."/>
            <person name="Yin T."/>
            <person name="Douglas C."/>
            <person name="Marra M."/>
            <person name="Sandberg G."/>
            <person name="Van de Peer Y."/>
            <person name="Rokhsar D."/>
        </authorList>
    </citation>
    <scope>NUCLEOTIDE SEQUENCE [LARGE SCALE GENOMIC DNA]</scope>
    <source>
        <strain evidence="2">cv. Nisqually</strain>
    </source>
</reference>
<keyword evidence="2" id="KW-1185">Reference proteome</keyword>
<protein>
    <submittedName>
        <fullName evidence="1">Uncharacterized protein</fullName>
    </submittedName>
</protein>